<comment type="caution">
    <text evidence="1">The sequence shown here is derived from an EMBL/GenBank/DDBJ whole genome shotgun (WGS) entry which is preliminary data.</text>
</comment>
<organism evidence="1 2">
    <name type="scientific">Megalops atlanticus</name>
    <name type="common">Tarpon</name>
    <name type="synonym">Clupea gigantea</name>
    <dbReference type="NCBI Taxonomy" id="7932"/>
    <lineage>
        <taxon>Eukaryota</taxon>
        <taxon>Metazoa</taxon>
        <taxon>Chordata</taxon>
        <taxon>Craniata</taxon>
        <taxon>Vertebrata</taxon>
        <taxon>Euteleostomi</taxon>
        <taxon>Actinopterygii</taxon>
        <taxon>Neopterygii</taxon>
        <taxon>Teleostei</taxon>
        <taxon>Elopiformes</taxon>
        <taxon>Megalopidae</taxon>
        <taxon>Megalops</taxon>
    </lineage>
</organism>
<proteinExistence type="predicted"/>
<sequence length="67" mass="7901">MDSLEYLEGMEEVHGGVPMEKVYIYIPVKFLLKDVFGLCWKLDCTLVHSIELEAVRRYNKVEKRDHS</sequence>
<protein>
    <submittedName>
        <fullName evidence="1">Uncharacterized protein</fullName>
    </submittedName>
</protein>
<gene>
    <name evidence="1" type="ORF">MATL_G00130340</name>
</gene>
<keyword evidence="2" id="KW-1185">Reference proteome</keyword>
<dbReference type="AlphaFoldDB" id="A0A9D3TAF1"/>
<accession>A0A9D3TAF1</accession>
<name>A0A9D3TAF1_MEGAT</name>
<reference evidence="1" key="1">
    <citation type="submission" date="2021-01" db="EMBL/GenBank/DDBJ databases">
        <authorList>
            <person name="Zahm M."/>
            <person name="Roques C."/>
            <person name="Cabau C."/>
            <person name="Klopp C."/>
            <person name="Donnadieu C."/>
            <person name="Jouanno E."/>
            <person name="Lampietro C."/>
            <person name="Louis A."/>
            <person name="Herpin A."/>
            <person name="Echchiki A."/>
            <person name="Berthelot C."/>
            <person name="Parey E."/>
            <person name="Roest-Crollius H."/>
            <person name="Braasch I."/>
            <person name="Postlethwait J."/>
            <person name="Bobe J."/>
            <person name="Montfort J."/>
            <person name="Bouchez O."/>
            <person name="Begum T."/>
            <person name="Mejri S."/>
            <person name="Adams A."/>
            <person name="Chen W.-J."/>
            <person name="Guiguen Y."/>
        </authorList>
    </citation>
    <scope>NUCLEOTIDE SEQUENCE</scope>
    <source>
        <strain evidence="1">YG-15Mar2019-1</strain>
        <tissue evidence="1">Brain</tissue>
    </source>
</reference>
<evidence type="ECO:0000313" key="2">
    <source>
        <dbReference type="Proteomes" id="UP001046870"/>
    </source>
</evidence>
<dbReference type="EMBL" id="JAFDVH010000010">
    <property type="protein sequence ID" value="KAG7469578.1"/>
    <property type="molecule type" value="Genomic_DNA"/>
</dbReference>
<dbReference type="Proteomes" id="UP001046870">
    <property type="component" value="Chromosome 10"/>
</dbReference>
<evidence type="ECO:0000313" key="1">
    <source>
        <dbReference type="EMBL" id="KAG7469578.1"/>
    </source>
</evidence>